<sequence length="213" mass="24049">MCFSESKLPILSVSEQVKRVSPKLNTMSTDADPSTLVKVLHLVFLSTFWGMQIWVTFIASFVMGNNLSQHTFGFIQSCLFPYYFHIGSACAFINLTIFAMCHPSELLNEEETMQITVFFICVIVAALNAQWFGQVTSDIMAEMHLIEQSYGLGEDAGWFPHKSFMRLCQLDSHYRELTSRLSIYHGFSSLCNLCCIACNGLSLYYTAAHLSTL</sequence>
<feature type="transmembrane region" description="Helical" evidence="5">
    <location>
        <begin position="113"/>
        <end position="133"/>
    </location>
</feature>
<proteinExistence type="predicted"/>
<evidence type="ECO:0000256" key="4">
    <source>
        <dbReference type="ARBA" id="ARBA00023136"/>
    </source>
</evidence>
<comment type="subcellular location">
    <subcellularLocation>
        <location evidence="1">Membrane</location>
    </subcellularLocation>
</comment>
<dbReference type="InterPro" id="IPR025423">
    <property type="entry name" value="TMEM205-like"/>
</dbReference>
<feature type="transmembrane region" description="Helical" evidence="5">
    <location>
        <begin position="39"/>
        <end position="62"/>
    </location>
</feature>
<dbReference type="PANTHER" id="PTHR46916:SF1">
    <property type="entry name" value="TRANSMEMBRANE PROTEIN 205"/>
    <property type="match status" value="1"/>
</dbReference>
<evidence type="ECO:0000313" key="8">
    <source>
        <dbReference type="Proteomes" id="UP001178461"/>
    </source>
</evidence>
<organism evidence="7 8">
    <name type="scientific">Podarcis lilfordi</name>
    <name type="common">Lilford's wall lizard</name>
    <dbReference type="NCBI Taxonomy" id="74358"/>
    <lineage>
        <taxon>Eukaryota</taxon>
        <taxon>Metazoa</taxon>
        <taxon>Chordata</taxon>
        <taxon>Craniata</taxon>
        <taxon>Vertebrata</taxon>
        <taxon>Euteleostomi</taxon>
        <taxon>Lepidosauria</taxon>
        <taxon>Squamata</taxon>
        <taxon>Bifurcata</taxon>
        <taxon>Unidentata</taxon>
        <taxon>Episquamata</taxon>
        <taxon>Laterata</taxon>
        <taxon>Lacertibaenia</taxon>
        <taxon>Lacertidae</taxon>
        <taxon>Podarcis</taxon>
    </lineage>
</organism>
<evidence type="ECO:0000259" key="6">
    <source>
        <dbReference type="Pfam" id="PF13664"/>
    </source>
</evidence>
<dbReference type="InterPro" id="IPR042623">
    <property type="entry name" value="TMEM205"/>
</dbReference>
<evidence type="ECO:0000313" key="7">
    <source>
        <dbReference type="EMBL" id="CAI5777102.1"/>
    </source>
</evidence>
<dbReference type="GO" id="GO:0016020">
    <property type="term" value="C:membrane"/>
    <property type="evidence" value="ECO:0007669"/>
    <property type="project" value="UniProtKB-SubCell"/>
</dbReference>
<feature type="transmembrane region" description="Helical" evidence="5">
    <location>
        <begin position="82"/>
        <end position="101"/>
    </location>
</feature>
<evidence type="ECO:0000256" key="3">
    <source>
        <dbReference type="ARBA" id="ARBA00022989"/>
    </source>
</evidence>
<dbReference type="Proteomes" id="UP001178461">
    <property type="component" value="Chromosome 6"/>
</dbReference>
<dbReference type="PANTHER" id="PTHR46916">
    <property type="entry name" value="TRANSMEMBRANE PROTEIN 205"/>
    <property type="match status" value="1"/>
</dbReference>
<feature type="domain" description="TMEM205-like" evidence="6">
    <location>
        <begin position="44"/>
        <end position="144"/>
    </location>
</feature>
<dbReference type="AlphaFoldDB" id="A0AA35KGP0"/>
<reference evidence="7" key="1">
    <citation type="submission" date="2022-12" db="EMBL/GenBank/DDBJ databases">
        <authorList>
            <person name="Alioto T."/>
            <person name="Alioto T."/>
            <person name="Gomez Garrido J."/>
        </authorList>
    </citation>
    <scope>NUCLEOTIDE SEQUENCE</scope>
</reference>
<evidence type="ECO:0000256" key="2">
    <source>
        <dbReference type="ARBA" id="ARBA00022692"/>
    </source>
</evidence>
<keyword evidence="3 5" id="KW-1133">Transmembrane helix</keyword>
<keyword evidence="4 5" id="KW-0472">Membrane</keyword>
<name>A0AA35KGP0_9SAUR</name>
<accession>A0AA35KGP0</accession>
<dbReference type="EMBL" id="OX395131">
    <property type="protein sequence ID" value="CAI5777102.1"/>
    <property type="molecule type" value="Genomic_DNA"/>
</dbReference>
<gene>
    <name evidence="7" type="ORF">PODLI_1B042910</name>
</gene>
<evidence type="ECO:0000256" key="5">
    <source>
        <dbReference type="SAM" id="Phobius"/>
    </source>
</evidence>
<keyword evidence="8" id="KW-1185">Reference proteome</keyword>
<protein>
    <submittedName>
        <fullName evidence="7">Transmembrane protein 205</fullName>
    </submittedName>
</protein>
<keyword evidence="2 5" id="KW-0812">Transmembrane</keyword>
<evidence type="ECO:0000256" key="1">
    <source>
        <dbReference type="ARBA" id="ARBA00004370"/>
    </source>
</evidence>
<dbReference type="Pfam" id="PF13664">
    <property type="entry name" value="DUF4149"/>
    <property type="match status" value="1"/>
</dbReference>